<feature type="compositionally biased region" description="Basic and acidic residues" evidence="1">
    <location>
        <begin position="18"/>
        <end position="30"/>
    </location>
</feature>
<organism evidence="4 5">
    <name type="scientific">Hibiscus syriacus</name>
    <name type="common">Rose of Sharon</name>
    <dbReference type="NCBI Taxonomy" id="106335"/>
    <lineage>
        <taxon>Eukaryota</taxon>
        <taxon>Viridiplantae</taxon>
        <taxon>Streptophyta</taxon>
        <taxon>Embryophyta</taxon>
        <taxon>Tracheophyta</taxon>
        <taxon>Spermatophyta</taxon>
        <taxon>Magnoliopsida</taxon>
        <taxon>eudicotyledons</taxon>
        <taxon>Gunneridae</taxon>
        <taxon>Pentapetalae</taxon>
        <taxon>rosids</taxon>
        <taxon>malvids</taxon>
        <taxon>Malvales</taxon>
        <taxon>Malvaceae</taxon>
        <taxon>Malvoideae</taxon>
        <taxon>Hibiscus</taxon>
    </lineage>
</organism>
<feature type="region of interest" description="Disordered" evidence="1">
    <location>
        <begin position="1"/>
        <end position="30"/>
    </location>
</feature>
<dbReference type="InterPro" id="IPR055513">
    <property type="entry name" value="DUF7086"/>
</dbReference>
<accession>A0A6A2YHK8</accession>
<evidence type="ECO:0000259" key="2">
    <source>
        <dbReference type="Pfam" id="PF07727"/>
    </source>
</evidence>
<reference evidence="4" key="1">
    <citation type="submission" date="2019-09" db="EMBL/GenBank/DDBJ databases">
        <title>Draft genome information of white flower Hibiscus syriacus.</title>
        <authorList>
            <person name="Kim Y.-M."/>
        </authorList>
    </citation>
    <scope>NUCLEOTIDE SEQUENCE [LARGE SCALE GENOMIC DNA]</scope>
    <source>
        <strain evidence="4">YM2019G1</strain>
    </source>
</reference>
<sequence length="342" mass="38701">MVVGEGRSGGASSTVKGGQDEGKDPSHQLDDTMYVVDGSVDCSQATPLAHVPDLCNCHPMITRSKHGILKPKLFVATVDEPVPIHQALSHPHWKPVVLAEHDALLNNDTWELSPLPRGRTVVGCKCLFKIKRHSVARYKARLVAKGFLQVYGYDFTETFSLVVKPTTMNVILSLTVSKGWQLRQVDINNAFLNGELSEESIHDTTSGFQIGCQRWISPYIESFDAIEQVVKLFSQKFSTYIARSKQSMHDREPSIWRNRMLPKCKFCDQENSAKPVIALKKKAINWLFLRLEQMIGCCILHQLKYFCKHTNHRIGAKDRVLYLTYLTLCKQLDPTGPFDRES</sequence>
<proteinExistence type="predicted"/>
<gene>
    <name evidence="4" type="ORF">F3Y22_tig00111540pilonHSYRG00102</name>
</gene>
<dbReference type="EMBL" id="VEPZ02001363">
    <property type="protein sequence ID" value="KAE8677259.1"/>
    <property type="molecule type" value="Genomic_DNA"/>
</dbReference>
<dbReference type="Proteomes" id="UP000436088">
    <property type="component" value="Unassembled WGS sequence"/>
</dbReference>
<dbReference type="AlphaFoldDB" id="A0A6A2YHK8"/>
<evidence type="ECO:0000256" key="1">
    <source>
        <dbReference type="SAM" id="MobiDB-lite"/>
    </source>
</evidence>
<dbReference type="InterPro" id="IPR013103">
    <property type="entry name" value="RVT_2"/>
</dbReference>
<dbReference type="PANTHER" id="PTHR34272:SF8">
    <property type="entry name" value="HYDROXYPROLINE-RICH GLYCOPROTEIN FAMILY PROTEIN"/>
    <property type="match status" value="1"/>
</dbReference>
<name>A0A6A2YHK8_HIBSY</name>
<comment type="caution">
    <text evidence="4">The sequence shown here is derived from an EMBL/GenBank/DDBJ whole genome shotgun (WGS) entry which is preliminary data.</text>
</comment>
<dbReference type="Pfam" id="PF07727">
    <property type="entry name" value="RVT_2"/>
    <property type="match status" value="1"/>
</dbReference>
<dbReference type="SUPFAM" id="SSF56672">
    <property type="entry name" value="DNA/RNA polymerases"/>
    <property type="match status" value="1"/>
</dbReference>
<evidence type="ECO:0000313" key="5">
    <source>
        <dbReference type="Proteomes" id="UP000436088"/>
    </source>
</evidence>
<feature type="domain" description="Reverse transcriptase Ty1/copia-type" evidence="2">
    <location>
        <begin position="107"/>
        <end position="212"/>
    </location>
</feature>
<evidence type="ECO:0000259" key="3">
    <source>
        <dbReference type="Pfam" id="PF23324"/>
    </source>
</evidence>
<dbReference type="PANTHER" id="PTHR34272">
    <property type="entry name" value="EXPRESSED PROTEIN"/>
    <property type="match status" value="1"/>
</dbReference>
<feature type="domain" description="DUF7086" evidence="3">
    <location>
        <begin position="235"/>
        <end position="332"/>
    </location>
</feature>
<evidence type="ECO:0000313" key="4">
    <source>
        <dbReference type="EMBL" id="KAE8677259.1"/>
    </source>
</evidence>
<keyword evidence="5" id="KW-1185">Reference proteome</keyword>
<protein>
    <submittedName>
        <fullName evidence="4">Uncharacterized protein</fullName>
    </submittedName>
</protein>
<dbReference type="Pfam" id="PF23324">
    <property type="entry name" value="DUF7086"/>
    <property type="match status" value="1"/>
</dbReference>
<dbReference type="InterPro" id="IPR043502">
    <property type="entry name" value="DNA/RNA_pol_sf"/>
</dbReference>